<comment type="caution">
    <text evidence="2">The sequence shown here is derived from an EMBL/GenBank/DDBJ whole genome shotgun (WGS) entry which is preliminary data.</text>
</comment>
<feature type="coiled-coil region" evidence="1">
    <location>
        <begin position="21"/>
        <end position="83"/>
    </location>
</feature>
<organism evidence="2 3">
    <name type="scientific">Paenibacillus silvae</name>
    <dbReference type="NCBI Taxonomy" id="1325358"/>
    <lineage>
        <taxon>Bacteria</taxon>
        <taxon>Bacillati</taxon>
        <taxon>Bacillota</taxon>
        <taxon>Bacilli</taxon>
        <taxon>Bacillales</taxon>
        <taxon>Paenibacillaceae</taxon>
        <taxon>Paenibacillus</taxon>
    </lineage>
</organism>
<accession>A0ABQ1ZP84</accession>
<keyword evidence="3" id="KW-1185">Reference proteome</keyword>
<proteinExistence type="predicted"/>
<keyword evidence="1" id="KW-0175">Coiled coil</keyword>
<name>A0ABQ1ZP84_9BACL</name>
<dbReference type="Proteomes" id="UP000652153">
    <property type="component" value="Unassembled WGS sequence"/>
</dbReference>
<reference evidence="3" key="1">
    <citation type="journal article" date="2019" name="Int. J. Syst. Evol. Microbiol.">
        <title>The Global Catalogue of Microorganisms (GCM) 10K type strain sequencing project: providing services to taxonomists for standard genome sequencing and annotation.</title>
        <authorList>
            <consortium name="The Broad Institute Genomics Platform"/>
            <consortium name="The Broad Institute Genome Sequencing Center for Infectious Disease"/>
            <person name="Wu L."/>
            <person name="Ma J."/>
        </authorList>
    </citation>
    <scope>NUCLEOTIDE SEQUENCE [LARGE SCALE GENOMIC DNA]</scope>
    <source>
        <strain evidence="3">CGMCC 1.12770</strain>
    </source>
</reference>
<sequence>MYTIDTIKDQYFNQEHLEIQLDKLKTVYLKKTIEIMELEKKAEILQNKLTYSDQQMNGYMEELQVLQIQIDGMEVALNNARNRVQFELDYANRRRYYESTYDSVDTECFNKVLTDEKNASRVIISLDGMEFNIERASGLMEDLSEKDYVCLHFERDLDTDVRRIRKNNYAYKSEVQLLGWLKSIDLKPVLLVNSVQQTALLDLIDAKYIWYDICNHGEALWGEQADAKMQHFNLLDIADMVTFSDRKFKRYTLYRKDSMMWKPYKGFYEILNKIFLGEFCTDDK</sequence>
<dbReference type="EMBL" id="BMFU01000017">
    <property type="protein sequence ID" value="GGH70853.1"/>
    <property type="molecule type" value="Genomic_DNA"/>
</dbReference>
<evidence type="ECO:0000256" key="1">
    <source>
        <dbReference type="SAM" id="Coils"/>
    </source>
</evidence>
<evidence type="ECO:0000313" key="3">
    <source>
        <dbReference type="Proteomes" id="UP000652153"/>
    </source>
</evidence>
<dbReference type="RefSeq" id="WP_188594741.1">
    <property type="nucleotide sequence ID" value="NZ_BMFU01000017.1"/>
</dbReference>
<gene>
    <name evidence="2" type="ORF">GCM10008014_55710</name>
</gene>
<protein>
    <submittedName>
        <fullName evidence="2">Uncharacterized protein</fullName>
    </submittedName>
</protein>
<evidence type="ECO:0000313" key="2">
    <source>
        <dbReference type="EMBL" id="GGH70853.1"/>
    </source>
</evidence>